<dbReference type="OrthoDB" id="9767864at2"/>
<evidence type="ECO:0000259" key="4">
    <source>
        <dbReference type="Pfam" id="PF22671"/>
    </source>
</evidence>
<dbReference type="PANTHER" id="PTHR35861">
    <property type="match status" value="1"/>
</dbReference>
<feature type="domain" description="Tail sheath protein subtilisin-like" evidence="2">
    <location>
        <begin position="114"/>
        <end position="279"/>
    </location>
</feature>
<name>A0A373FPS5_COMTE</name>
<dbReference type="Pfam" id="PF04984">
    <property type="entry name" value="Phage_sheath_1"/>
    <property type="match status" value="1"/>
</dbReference>
<evidence type="ECO:0000259" key="3">
    <source>
        <dbReference type="Pfam" id="PF17482"/>
    </source>
</evidence>
<keyword evidence="6" id="KW-1185">Reference proteome</keyword>
<dbReference type="InterPro" id="IPR054564">
    <property type="entry name" value="Gp18_domIII_N"/>
</dbReference>
<dbReference type="InterPro" id="IPR035089">
    <property type="entry name" value="Phage_sheath_subtilisin"/>
</dbReference>
<sequence>MSTEYHHGVRVIELTTGSRTIKTVSTAIVGLIATSEDADAATFPYDTPVLITNVRAAIGKAGTKGTLAASLDAIASQCLPVTVVVRVPDGVGSSDVEREADLTSNIIGETLPDGSYTGMKALLSAPAKLGVKPRILGAPGLSNQPVATAFQDIAQQLRAMAYCGTYKKTVEDAITYRNAFSARELMLIHADFERWDTVTNATVNAYTEAYALGLRAKIDMETGWHKTLSNVAVNGVTGINPPIYWDLQNPATDAGLLNQNKITTLVNRDGFRFWGSRTCSDEPLFSFESATRTAQVLADSIAEAHMWAVDKPLHPSLVKDILEGVNAKFRELTSRGYILGGSAWYDESVNESDTLKEGQLVIDYDYTPVPPLEDLMFRQRITARYTSDFAQRVQTGV</sequence>
<accession>A0A373FPS5</accession>
<gene>
    <name evidence="5" type="ORF">DZC30_05010</name>
</gene>
<dbReference type="InterPro" id="IPR052042">
    <property type="entry name" value="Tail_sheath_structural"/>
</dbReference>
<dbReference type="EMBL" id="QURR01000004">
    <property type="protein sequence ID" value="RGE46130.1"/>
    <property type="molecule type" value="Genomic_DNA"/>
</dbReference>
<protein>
    <submittedName>
        <fullName evidence="5">Phage tail protein</fullName>
    </submittedName>
</protein>
<dbReference type="Proteomes" id="UP000261948">
    <property type="component" value="Unassembled WGS sequence"/>
</dbReference>
<comment type="caution">
    <text evidence="5">The sequence shown here is derived from an EMBL/GenBank/DDBJ whole genome shotgun (WGS) entry which is preliminary data.</text>
</comment>
<dbReference type="AlphaFoldDB" id="A0A373FPS5"/>
<reference evidence="5 6" key="1">
    <citation type="submission" date="2018-08" db="EMBL/GenBank/DDBJ databases">
        <title>Comamonas testosteroni strain SWCO2.</title>
        <authorList>
            <person name="Jiang N."/>
            <person name="Zhang X.Z."/>
        </authorList>
    </citation>
    <scope>NUCLEOTIDE SEQUENCE [LARGE SCALE GENOMIC DNA]</scope>
    <source>
        <strain evidence="5 6">SWCO2</strain>
    </source>
</reference>
<evidence type="ECO:0000259" key="2">
    <source>
        <dbReference type="Pfam" id="PF04984"/>
    </source>
</evidence>
<comment type="similarity">
    <text evidence="1">Belongs to the myoviridae tail sheath protein family.</text>
</comment>
<organism evidence="5 6">
    <name type="scientific">Comamonas testosteroni</name>
    <name type="common">Pseudomonas testosteroni</name>
    <dbReference type="NCBI Taxonomy" id="285"/>
    <lineage>
        <taxon>Bacteria</taxon>
        <taxon>Pseudomonadati</taxon>
        <taxon>Pseudomonadota</taxon>
        <taxon>Betaproteobacteria</taxon>
        <taxon>Burkholderiales</taxon>
        <taxon>Comamonadaceae</taxon>
        <taxon>Comamonas</taxon>
    </lineage>
</organism>
<feature type="domain" description="Tail sheath protein Gp18-like" evidence="4">
    <location>
        <begin position="27"/>
        <end position="87"/>
    </location>
</feature>
<proteinExistence type="inferred from homology"/>
<dbReference type="Pfam" id="PF17482">
    <property type="entry name" value="Phage_sheath_1C"/>
    <property type="match status" value="1"/>
</dbReference>
<feature type="domain" description="Tail sheath protein C-terminal" evidence="3">
    <location>
        <begin position="281"/>
        <end position="382"/>
    </location>
</feature>
<dbReference type="InterPro" id="IPR020287">
    <property type="entry name" value="Tail_sheath_C"/>
</dbReference>
<evidence type="ECO:0000313" key="6">
    <source>
        <dbReference type="Proteomes" id="UP000261948"/>
    </source>
</evidence>
<dbReference type="PANTHER" id="PTHR35861:SF1">
    <property type="entry name" value="PHAGE TAIL SHEATH PROTEIN"/>
    <property type="match status" value="1"/>
</dbReference>
<evidence type="ECO:0000313" key="5">
    <source>
        <dbReference type="EMBL" id="RGE46130.1"/>
    </source>
</evidence>
<evidence type="ECO:0000256" key="1">
    <source>
        <dbReference type="ARBA" id="ARBA00008005"/>
    </source>
</evidence>
<dbReference type="Pfam" id="PF22671">
    <property type="entry name" value="Gp18_domIII_N"/>
    <property type="match status" value="1"/>
</dbReference>